<sequence>MINVDLSKAFQTGQRLNTQFGVFVLNPYKIGELNLTSGKLVACDPLVFPGTDPFSPNFQPGCYPVFLSVARNLNNEEPMVAYAMVQISEVSAIRWELATRVGEKLSDLKEGEGFFGYGVDSGIGCFMDADAAQIIVNNTWEAEIYEDTLACKIDNLLEEENRLGIMLANMCVNESNGANVIAFATALGDGFYYNYFGYDNNNNVVNVITVSLSGDIQ</sequence>
<dbReference type="AlphaFoldDB" id="A0A1Z4MVF5"/>
<evidence type="ECO:0008006" key="3">
    <source>
        <dbReference type="Google" id="ProtNLM"/>
    </source>
</evidence>
<accession>A0A1Z4MVF5</accession>
<evidence type="ECO:0000313" key="1">
    <source>
        <dbReference type="EMBL" id="BAY97413.1"/>
    </source>
</evidence>
<dbReference type="RefSeq" id="WP_096574475.1">
    <property type="nucleotide sequence ID" value="NZ_CAWNJS010000001.1"/>
</dbReference>
<protein>
    <recommendedName>
        <fullName evidence="3">DUF4241 domain-containing protein</fullName>
    </recommendedName>
</protein>
<evidence type="ECO:0000313" key="2">
    <source>
        <dbReference type="Proteomes" id="UP000218785"/>
    </source>
</evidence>
<name>A0A1Z4MVF5_9CYAN</name>
<dbReference type="Pfam" id="PF14025">
    <property type="entry name" value="DUF4241"/>
    <property type="match status" value="1"/>
</dbReference>
<dbReference type="InterPro" id="IPR025335">
    <property type="entry name" value="DUF4241"/>
</dbReference>
<keyword evidence="2" id="KW-1185">Reference proteome</keyword>
<organism evidence="1 2">
    <name type="scientific">Tolypothrix tenuis PCC 7101</name>
    <dbReference type="NCBI Taxonomy" id="231146"/>
    <lineage>
        <taxon>Bacteria</taxon>
        <taxon>Bacillati</taxon>
        <taxon>Cyanobacteriota</taxon>
        <taxon>Cyanophyceae</taxon>
        <taxon>Nostocales</taxon>
        <taxon>Tolypothrichaceae</taxon>
        <taxon>Tolypothrix</taxon>
    </lineage>
</organism>
<gene>
    <name evidence="1" type="ORF">NIES37_13550</name>
</gene>
<dbReference type="EMBL" id="AP018248">
    <property type="protein sequence ID" value="BAY97413.1"/>
    <property type="molecule type" value="Genomic_DNA"/>
</dbReference>
<proteinExistence type="predicted"/>
<dbReference type="Proteomes" id="UP000218785">
    <property type="component" value="Chromosome"/>
</dbReference>
<dbReference type="KEGG" id="ttq:NIES37_13550"/>
<reference evidence="1 2" key="1">
    <citation type="submission" date="2017-06" db="EMBL/GenBank/DDBJ databases">
        <title>Genome sequencing of cyanobaciteial culture collection at National Institute for Environmental Studies (NIES).</title>
        <authorList>
            <person name="Hirose Y."/>
            <person name="Shimura Y."/>
            <person name="Fujisawa T."/>
            <person name="Nakamura Y."/>
            <person name="Kawachi M."/>
        </authorList>
    </citation>
    <scope>NUCLEOTIDE SEQUENCE [LARGE SCALE GENOMIC DNA]</scope>
    <source>
        <strain evidence="1 2">NIES-37</strain>
    </source>
</reference>